<dbReference type="InterPro" id="IPR016454">
    <property type="entry name" value="Cysteine_dSase"/>
</dbReference>
<dbReference type="RefSeq" id="WP_154417326.1">
    <property type="nucleotide sequence ID" value="NZ_VUNS01000004.1"/>
</dbReference>
<dbReference type="Pfam" id="PF00266">
    <property type="entry name" value="Aminotran_5"/>
    <property type="match status" value="1"/>
</dbReference>
<dbReference type="InterPro" id="IPR000192">
    <property type="entry name" value="Aminotrans_V_dom"/>
</dbReference>
<dbReference type="EMBL" id="VUNS01000004">
    <property type="protein sequence ID" value="MST96633.1"/>
    <property type="molecule type" value="Genomic_DNA"/>
</dbReference>
<dbReference type="PANTHER" id="PTHR11601:SF34">
    <property type="entry name" value="CYSTEINE DESULFURASE"/>
    <property type="match status" value="1"/>
</dbReference>
<keyword evidence="10" id="KW-0032">Aminotransferase</keyword>
<comment type="catalytic activity">
    <reaction evidence="8">
        <text>(sulfur carrier)-H + L-cysteine = (sulfur carrier)-SH + L-alanine</text>
        <dbReference type="Rhea" id="RHEA:43892"/>
        <dbReference type="Rhea" id="RHEA-COMP:14737"/>
        <dbReference type="Rhea" id="RHEA-COMP:14739"/>
        <dbReference type="ChEBI" id="CHEBI:29917"/>
        <dbReference type="ChEBI" id="CHEBI:35235"/>
        <dbReference type="ChEBI" id="CHEBI:57972"/>
        <dbReference type="ChEBI" id="CHEBI:64428"/>
        <dbReference type="EC" id="2.8.1.7"/>
    </reaction>
</comment>
<dbReference type="Proteomes" id="UP000435649">
    <property type="component" value="Unassembled WGS sequence"/>
</dbReference>
<keyword evidence="7" id="KW-0411">Iron-sulfur</keyword>
<dbReference type="GO" id="GO:0051536">
    <property type="term" value="F:iron-sulfur cluster binding"/>
    <property type="evidence" value="ECO:0007669"/>
    <property type="project" value="UniProtKB-KW"/>
</dbReference>
<dbReference type="PIRSF" id="PIRSF005572">
    <property type="entry name" value="NifS"/>
    <property type="match status" value="1"/>
</dbReference>
<dbReference type="PANTHER" id="PTHR11601">
    <property type="entry name" value="CYSTEINE DESULFURYLASE FAMILY MEMBER"/>
    <property type="match status" value="1"/>
</dbReference>
<reference evidence="10 11" key="1">
    <citation type="submission" date="2019-08" db="EMBL/GenBank/DDBJ databases">
        <title>In-depth cultivation of the pig gut microbiome towards novel bacterial diversity and tailored functional studies.</title>
        <authorList>
            <person name="Wylensek D."/>
            <person name="Hitch T.C.A."/>
            <person name="Clavel T."/>
        </authorList>
    </citation>
    <scope>NUCLEOTIDE SEQUENCE [LARGE SCALE GENOMIC DNA]</scope>
    <source>
        <strain evidence="10 11">BBE-744-WT-12</strain>
    </source>
</reference>
<comment type="similarity">
    <text evidence="2">Belongs to the class-V pyridoxal-phosphate-dependent aminotransferase family. NifS/IscS subfamily.</text>
</comment>
<evidence type="ECO:0000256" key="4">
    <source>
        <dbReference type="ARBA" id="ARBA00022723"/>
    </source>
</evidence>
<evidence type="ECO:0000313" key="10">
    <source>
        <dbReference type="EMBL" id="MST96633.1"/>
    </source>
</evidence>
<dbReference type="GO" id="GO:0008483">
    <property type="term" value="F:transaminase activity"/>
    <property type="evidence" value="ECO:0007669"/>
    <property type="project" value="UniProtKB-KW"/>
</dbReference>
<evidence type="ECO:0000256" key="3">
    <source>
        <dbReference type="ARBA" id="ARBA00022679"/>
    </source>
</evidence>
<dbReference type="GO" id="GO:0031071">
    <property type="term" value="F:cysteine desulfurase activity"/>
    <property type="evidence" value="ECO:0007669"/>
    <property type="project" value="UniProtKB-EC"/>
</dbReference>
<gene>
    <name evidence="10" type="ORF">FYJ85_06180</name>
</gene>
<evidence type="ECO:0000256" key="5">
    <source>
        <dbReference type="ARBA" id="ARBA00022898"/>
    </source>
</evidence>
<dbReference type="GO" id="GO:0046872">
    <property type="term" value="F:metal ion binding"/>
    <property type="evidence" value="ECO:0007669"/>
    <property type="project" value="UniProtKB-KW"/>
</dbReference>
<keyword evidence="6" id="KW-0408">Iron</keyword>
<sequence>MIYLDHAAAARPPREILDFYRACLEESYANQEAAHRLGYDARRRLDAAAEQLSTALAGGRRYDVVWGMSGTELFNLIADSPFAAGKRVVSSRLEHPALTANLRRTAGALTLLPAGRDGGISAGSVPADFTAFHLVQSELGRIQDVAALAGIAPGAVRMLDAIQAAGRFPIPAGTAELIVVSGHKFGSPGGAAILVDPAAKCARPFQKFARRYRHEDYRIGRPEAPVLLAMAYAAELRCRELERNAAKARGLNRLLRSGLSGLLLPGGKRSFCTIPEEVASPWILHVTLPGVETGVLVRMLSEAGIMAAAGSACSSESREPSPALLAIGFRRADAWSGLRVSLGPDSSGGDAEKLIKAVRNVLKNW</sequence>
<keyword evidence="3 10" id="KW-0808">Transferase</keyword>
<proteinExistence type="inferred from homology"/>
<dbReference type="InterPro" id="IPR015424">
    <property type="entry name" value="PyrdxlP-dep_Trfase"/>
</dbReference>
<dbReference type="InterPro" id="IPR015421">
    <property type="entry name" value="PyrdxlP-dep_Trfase_major"/>
</dbReference>
<feature type="domain" description="Aminotransferase class V" evidence="9">
    <location>
        <begin position="2"/>
        <end position="353"/>
    </location>
</feature>
<evidence type="ECO:0000259" key="9">
    <source>
        <dbReference type="Pfam" id="PF00266"/>
    </source>
</evidence>
<dbReference type="SUPFAM" id="SSF53383">
    <property type="entry name" value="PLP-dependent transferases"/>
    <property type="match status" value="1"/>
</dbReference>
<dbReference type="Gene3D" id="1.10.260.50">
    <property type="match status" value="1"/>
</dbReference>
<evidence type="ECO:0000256" key="8">
    <source>
        <dbReference type="ARBA" id="ARBA00050776"/>
    </source>
</evidence>
<dbReference type="AlphaFoldDB" id="A0A844G0F1"/>
<protein>
    <submittedName>
        <fullName evidence="10">Aminotransferase class V-fold PLP-dependent enzyme</fullName>
    </submittedName>
</protein>
<comment type="cofactor">
    <cofactor evidence="1">
        <name>pyridoxal 5'-phosphate</name>
        <dbReference type="ChEBI" id="CHEBI:597326"/>
    </cofactor>
</comment>
<evidence type="ECO:0000256" key="2">
    <source>
        <dbReference type="ARBA" id="ARBA00006490"/>
    </source>
</evidence>
<evidence type="ECO:0000256" key="6">
    <source>
        <dbReference type="ARBA" id="ARBA00023004"/>
    </source>
</evidence>
<accession>A0A844G0F1</accession>
<dbReference type="Gene3D" id="3.40.640.10">
    <property type="entry name" value="Type I PLP-dependent aspartate aminotransferase-like (Major domain)"/>
    <property type="match status" value="1"/>
</dbReference>
<dbReference type="Gene3D" id="3.90.1150.10">
    <property type="entry name" value="Aspartate Aminotransferase, domain 1"/>
    <property type="match status" value="1"/>
</dbReference>
<name>A0A844G0F1_9BACT</name>
<keyword evidence="5" id="KW-0663">Pyridoxal phosphate</keyword>
<dbReference type="InterPro" id="IPR015422">
    <property type="entry name" value="PyrdxlP-dep_Trfase_small"/>
</dbReference>
<comment type="caution">
    <text evidence="10">The sequence shown here is derived from an EMBL/GenBank/DDBJ whole genome shotgun (WGS) entry which is preliminary data.</text>
</comment>
<keyword evidence="4" id="KW-0479">Metal-binding</keyword>
<evidence type="ECO:0000313" key="11">
    <source>
        <dbReference type="Proteomes" id="UP000435649"/>
    </source>
</evidence>
<organism evidence="10 11">
    <name type="scientific">Victivallis lenta</name>
    <dbReference type="NCBI Taxonomy" id="2606640"/>
    <lineage>
        <taxon>Bacteria</taxon>
        <taxon>Pseudomonadati</taxon>
        <taxon>Lentisphaerota</taxon>
        <taxon>Lentisphaeria</taxon>
        <taxon>Victivallales</taxon>
        <taxon>Victivallaceae</taxon>
        <taxon>Victivallis</taxon>
    </lineage>
</organism>
<keyword evidence="11" id="KW-1185">Reference proteome</keyword>
<evidence type="ECO:0000256" key="7">
    <source>
        <dbReference type="ARBA" id="ARBA00023014"/>
    </source>
</evidence>
<evidence type="ECO:0000256" key="1">
    <source>
        <dbReference type="ARBA" id="ARBA00001933"/>
    </source>
</evidence>